<sequence length="1011" mass="118023">MEIKCINWFESRGEKRFLFLKARNKDLETIFIRFPYYFYYVVTDDVYKSLKPSIYGSEFLGSMDMIDISEYTSNYVTDIHRKRETVNVWLIKEIKKQSISKVIMDEFLNITWFFISNKISPEGCYTIDLEKMEKINNQCYHCSDPKECFTPIDRFKINRSYLFLDIECHFDKKFPSVFINPVSHISCCYIDLSNKEFRFTLVNEEMLSEDEINNSVKKGFFHISSISEMDYNKELILCSEIILLKIAKKLLELSFDFIITFNGNNFDLRYISNRLELLTGERILFKSPDRQEVVHLCIYERNLSSHKGVGGVATTTYHINNNNGTTFFDLYTYIQKSEKLDSYKLDSISKNVFNCVTDLIEIDNNVCTFIGNSTTDTKGKSEIFSEVLSTGNYITIGDDIYKILEKKINYESESFELKILDKNNSFTKGEKYILSFGKDDVDLSEMYKNYNLDIAIEMGNYCMHDACLCKYLWNYYGIETKIDAAAFTYILPQSMVFEYRASTLIKGPLLNLLLKKKLILSRNEKKNKFPYEGGKVFAPKQKMFINNVLIFDYNSLYPNVCLFGNLSPETLVCVFVANNRLEAEINKQEIEKRYPSPKYIAVHCEPRSSDLISEIAVFERTVEGIIPNLLKTFLDERAKYKKLLKKATDSTEKSIYDSMQYTYKIIANSVYGLMGFRNSVLYSYASAKSCTAIGRQMIHYLNSVLNGSKLISGKLQLAAYPINPFFKDDKESNDICIDTSLSKVYNFDFRSVYGDTDSIFLEMNTKDVKTSIIVANELEKIINGKVLFANFKIEFEAVYKNLIMQSKKKYTTLKFLPTCNDGDNYVPERINKGTSETRRDVARFHKYMIKIYKTRILQMLSEGSMTSLQVCIDILTSLENDLRIEFDKRSAPLEMFLLSRTHHCNYKAIDNPNMSLVNEYNKNNLENIEIGERYYFAYICNNDDPWQKKLVNIKTYERIVDRGFKLKSCERIFYEVYFKRLATEIVNLLDNKVLSTSFFEKMFGTKPIFYN</sequence>
<feature type="domain" description="DNA-directed DNA polymerase family B multifunctional" evidence="12">
    <location>
        <begin position="492"/>
        <end position="991"/>
    </location>
</feature>
<dbReference type="InterPro" id="IPR043502">
    <property type="entry name" value="DNA/RNA_pol_sf"/>
</dbReference>
<keyword evidence="6 11" id="KW-0235">DNA replication</keyword>
<proteinExistence type="inferred from homology"/>
<keyword evidence="5 11" id="KW-0548">Nucleotidyltransferase</keyword>
<dbReference type="InterPro" id="IPR006172">
    <property type="entry name" value="DNA-dir_DNA_pol_B"/>
</dbReference>
<evidence type="ECO:0000259" key="12">
    <source>
        <dbReference type="Pfam" id="PF00136"/>
    </source>
</evidence>
<feature type="domain" description="DNA-directed DNA polymerase family B exonuclease" evidence="13">
    <location>
        <begin position="110"/>
        <end position="348"/>
    </location>
</feature>
<evidence type="ECO:0000256" key="10">
    <source>
        <dbReference type="ARBA" id="ARBA00049244"/>
    </source>
</evidence>
<dbReference type="GO" id="GO:0039693">
    <property type="term" value="P:viral DNA genome replication"/>
    <property type="evidence" value="ECO:0007669"/>
    <property type="project" value="UniProtKB-KW"/>
</dbReference>
<dbReference type="Pfam" id="PF08408">
    <property type="entry name" value="DNA_pol_B_3"/>
    <property type="match status" value="1"/>
</dbReference>
<evidence type="ECO:0000256" key="7">
    <source>
        <dbReference type="ARBA" id="ARBA00022932"/>
    </source>
</evidence>
<keyword evidence="7 11" id="KW-0239">DNA-directed DNA polymerase</keyword>
<dbReference type="SUPFAM" id="SSF53098">
    <property type="entry name" value="Ribonuclease H-like"/>
    <property type="match status" value="1"/>
</dbReference>
<dbReference type="PRINTS" id="PR00106">
    <property type="entry name" value="DNAPOLB"/>
</dbReference>
<dbReference type="InterPro" id="IPR017964">
    <property type="entry name" value="DNA-dir_DNA_pol_B_CS"/>
</dbReference>
<dbReference type="InterPro" id="IPR023211">
    <property type="entry name" value="DNA_pol_palm_dom_sf"/>
</dbReference>
<evidence type="ECO:0000259" key="14">
    <source>
        <dbReference type="Pfam" id="PF08408"/>
    </source>
</evidence>
<dbReference type="GO" id="GO:0003887">
    <property type="term" value="F:DNA-directed DNA polymerase activity"/>
    <property type="evidence" value="ECO:0007669"/>
    <property type="project" value="UniProtKB-KW"/>
</dbReference>
<dbReference type="Gene3D" id="1.10.287.690">
    <property type="entry name" value="Helix hairpin bin"/>
    <property type="match status" value="1"/>
</dbReference>
<evidence type="ECO:0000313" key="16">
    <source>
        <dbReference type="EMBL" id="ABI99032.1"/>
    </source>
</evidence>
<dbReference type="InterPro" id="IPR012337">
    <property type="entry name" value="RNaseH-like_sf"/>
</dbReference>
<dbReference type="InterPro" id="IPR013660">
    <property type="entry name" value="DNApol_B_exo_N"/>
</dbReference>
<protein>
    <recommendedName>
        <fullName evidence="3 11">DNA polymerase</fullName>
        <ecNumber evidence="2 11">2.7.7.7</ecNumber>
    </recommendedName>
</protein>
<evidence type="ECO:0000256" key="3">
    <source>
        <dbReference type="ARBA" id="ARBA00015749"/>
    </source>
</evidence>
<dbReference type="PANTHER" id="PTHR10322:SF23">
    <property type="entry name" value="DNA POLYMERASE DELTA CATALYTIC SUBUNIT"/>
    <property type="match status" value="1"/>
</dbReference>
<dbReference type="GO" id="GO:0000166">
    <property type="term" value="F:nucleotide binding"/>
    <property type="evidence" value="ECO:0007669"/>
    <property type="project" value="InterPro"/>
</dbReference>
<evidence type="ECO:0000256" key="4">
    <source>
        <dbReference type="ARBA" id="ARBA00022679"/>
    </source>
</evidence>
<dbReference type="InterPro" id="IPR006133">
    <property type="entry name" value="DNA-dir_DNA_pol_B_exonuc"/>
</dbReference>
<dbReference type="Pfam" id="PF08452">
    <property type="entry name" value="DNAP_B_exo_N"/>
    <property type="match status" value="1"/>
</dbReference>
<dbReference type="InterPro" id="IPR006134">
    <property type="entry name" value="DNA-dir_DNA_pol_B_multi_dom"/>
</dbReference>
<dbReference type="InterPro" id="IPR013617">
    <property type="entry name" value="DNA-dir_DNA_pol_B_vir_insert"/>
</dbReference>
<evidence type="ECO:0000256" key="5">
    <source>
        <dbReference type="ARBA" id="ARBA00022695"/>
    </source>
</evidence>
<dbReference type="SUPFAM" id="SSF56672">
    <property type="entry name" value="DNA/RNA polymerases"/>
    <property type="match status" value="1"/>
</dbReference>
<dbReference type="PANTHER" id="PTHR10322">
    <property type="entry name" value="DNA POLYMERASE CATALYTIC SUBUNIT"/>
    <property type="match status" value="1"/>
</dbReference>
<comment type="similarity">
    <text evidence="1 11">Belongs to the DNA polymerase type-B family.</text>
</comment>
<dbReference type="Pfam" id="PF00136">
    <property type="entry name" value="DNA_pol_B"/>
    <property type="match status" value="1"/>
</dbReference>
<name>Q08FD4_DPV84</name>
<keyword evidence="8" id="KW-1194">Viral DNA replication</keyword>
<feature type="domain" description="DNA polymerase B exonuclease N-terminal" evidence="15">
    <location>
        <begin position="1"/>
        <end position="22"/>
    </location>
</feature>
<dbReference type="Gene3D" id="3.30.420.10">
    <property type="entry name" value="Ribonuclease H-like superfamily/Ribonuclease H"/>
    <property type="match status" value="1"/>
</dbReference>
<evidence type="ECO:0000256" key="2">
    <source>
        <dbReference type="ARBA" id="ARBA00012417"/>
    </source>
</evidence>
<keyword evidence="4 11" id="KW-0808">Transferase</keyword>
<dbReference type="EC" id="2.7.7.7" evidence="2 11"/>
<accession>Q08FD4</accession>
<gene>
    <name evidence="16" type="ORF">DpV84gp047</name>
</gene>
<evidence type="ECO:0000256" key="8">
    <source>
        <dbReference type="ARBA" id="ARBA00023109"/>
    </source>
</evidence>
<evidence type="ECO:0000313" key="17">
    <source>
        <dbReference type="Proteomes" id="UP000162522"/>
    </source>
</evidence>
<organism evidence="16 17">
    <name type="scientific">Deerpox virus (strain W-1170-84)</name>
    <name type="common">DPV</name>
    <dbReference type="NCBI Taxonomy" id="305676"/>
    <lineage>
        <taxon>Viruses</taxon>
        <taxon>Varidnaviria</taxon>
        <taxon>Bamfordvirae</taxon>
        <taxon>Nucleocytoviricota</taxon>
        <taxon>Pokkesviricetes</taxon>
        <taxon>Chitovirales</taxon>
        <taxon>Poxviridae</taxon>
        <taxon>Chordopoxvirinae</taxon>
        <taxon>Cervidpoxvirus</taxon>
        <taxon>Cervidpoxvirus muledeerpox</taxon>
        <taxon>Mule deerpox virus</taxon>
    </lineage>
</organism>
<evidence type="ECO:0000256" key="1">
    <source>
        <dbReference type="ARBA" id="ARBA00005755"/>
    </source>
</evidence>
<dbReference type="PROSITE" id="PS00116">
    <property type="entry name" value="DNA_POLYMERASE_B"/>
    <property type="match status" value="1"/>
</dbReference>
<evidence type="ECO:0000256" key="11">
    <source>
        <dbReference type="RuleBase" id="RU000442"/>
    </source>
</evidence>
<dbReference type="GO" id="GO:0003677">
    <property type="term" value="F:DNA binding"/>
    <property type="evidence" value="ECO:0007669"/>
    <property type="project" value="UniProtKB-KW"/>
</dbReference>
<evidence type="ECO:0000259" key="13">
    <source>
        <dbReference type="Pfam" id="PF03104"/>
    </source>
</evidence>
<evidence type="ECO:0000256" key="9">
    <source>
        <dbReference type="ARBA" id="ARBA00023125"/>
    </source>
</evidence>
<dbReference type="InterPro" id="IPR036397">
    <property type="entry name" value="RNaseH_sf"/>
</dbReference>
<feature type="domain" description="DNA-directed DNA polymerase family B viral insert" evidence="14">
    <location>
        <begin position="349"/>
        <end position="479"/>
    </location>
</feature>
<dbReference type="GO" id="GO:0006260">
    <property type="term" value="P:DNA replication"/>
    <property type="evidence" value="ECO:0007669"/>
    <property type="project" value="UniProtKB-KW"/>
</dbReference>
<evidence type="ECO:0000259" key="15">
    <source>
        <dbReference type="Pfam" id="PF08452"/>
    </source>
</evidence>
<dbReference type="InterPro" id="IPR050240">
    <property type="entry name" value="DNA_pol_type-B"/>
</dbReference>
<dbReference type="EMBL" id="AY689437">
    <property type="protein sequence ID" value="ABI99032.1"/>
    <property type="molecule type" value="Genomic_DNA"/>
</dbReference>
<dbReference type="SMART" id="SM00486">
    <property type="entry name" value="POLBc"/>
    <property type="match status" value="1"/>
</dbReference>
<comment type="catalytic activity">
    <reaction evidence="10 11">
        <text>DNA(n) + a 2'-deoxyribonucleoside 5'-triphosphate = DNA(n+1) + diphosphate</text>
        <dbReference type="Rhea" id="RHEA:22508"/>
        <dbReference type="Rhea" id="RHEA-COMP:17339"/>
        <dbReference type="Rhea" id="RHEA-COMP:17340"/>
        <dbReference type="ChEBI" id="CHEBI:33019"/>
        <dbReference type="ChEBI" id="CHEBI:61560"/>
        <dbReference type="ChEBI" id="CHEBI:173112"/>
        <dbReference type="EC" id="2.7.7.7"/>
    </reaction>
</comment>
<keyword evidence="9 11" id="KW-0238">DNA-binding</keyword>
<evidence type="ECO:0000256" key="6">
    <source>
        <dbReference type="ARBA" id="ARBA00022705"/>
    </source>
</evidence>
<reference evidence="16 17" key="1">
    <citation type="journal article" date="2005" name="J. Virol.">
        <title>Genome of deerpox virus.</title>
        <authorList>
            <person name="Afonso C.L."/>
            <person name="Delhon G."/>
            <person name="Tulman E.R."/>
            <person name="Lu Z."/>
            <person name="Zsak A."/>
            <person name="Becerra V.M."/>
            <person name="Zsak L."/>
            <person name="Kutish G.F."/>
            <person name="Rock D.L."/>
        </authorList>
    </citation>
    <scope>NUCLEOTIDE SEQUENCE [LARGE SCALE GENOMIC DNA]</scope>
    <source>
        <strain evidence="16">W-1170-84</strain>
    </source>
</reference>
<dbReference type="Gene3D" id="3.90.1600.10">
    <property type="entry name" value="Palm domain of DNA polymerase"/>
    <property type="match status" value="1"/>
</dbReference>
<dbReference type="Pfam" id="PF03104">
    <property type="entry name" value="DNA_pol_B_exo1"/>
    <property type="match status" value="1"/>
</dbReference>
<organismHost>
    <name type="scientific">Odocoileus hemionus</name>
    <name type="common">Mule deer</name>
    <name type="synonym">Cervus hemionus</name>
    <dbReference type="NCBI Taxonomy" id="9872"/>
</organismHost>
<dbReference type="Proteomes" id="UP000162522">
    <property type="component" value="Segment"/>
</dbReference>